<feature type="region of interest" description="Disordered" evidence="7">
    <location>
        <begin position="76"/>
        <end position="95"/>
    </location>
</feature>
<evidence type="ECO:0000256" key="7">
    <source>
        <dbReference type="SAM" id="MobiDB-lite"/>
    </source>
</evidence>
<feature type="region of interest" description="Disordered" evidence="7">
    <location>
        <begin position="1"/>
        <end position="58"/>
    </location>
</feature>
<keyword evidence="3" id="KW-1003">Cell membrane</keyword>
<evidence type="ECO:0000259" key="9">
    <source>
        <dbReference type="Pfam" id="PF19053"/>
    </source>
</evidence>
<feature type="transmembrane region" description="Helical" evidence="8">
    <location>
        <begin position="535"/>
        <end position="558"/>
    </location>
</feature>
<feature type="transmembrane region" description="Helical" evidence="8">
    <location>
        <begin position="253"/>
        <end position="273"/>
    </location>
</feature>
<evidence type="ECO:0000256" key="6">
    <source>
        <dbReference type="ARBA" id="ARBA00023136"/>
    </source>
</evidence>
<dbReference type="AlphaFoldDB" id="A0A4D4IY54"/>
<dbReference type="EMBL" id="BJFL01000003">
    <property type="protein sequence ID" value="GDY29315.1"/>
    <property type="molecule type" value="Genomic_DNA"/>
</dbReference>
<accession>A0A4D4IY54</accession>
<feature type="transmembrane region" description="Helical" evidence="8">
    <location>
        <begin position="362"/>
        <end position="379"/>
    </location>
</feature>
<reference evidence="11" key="1">
    <citation type="submission" date="2019-04" db="EMBL/GenBank/DDBJ databases">
        <title>Draft genome sequence of Pseudonocardiaceae bacterium SL3-2-4.</title>
        <authorList>
            <person name="Ningsih F."/>
            <person name="Yokota A."/>
            <person name="Sakai Y."/>
            <person name="Nanatani K."/>
            <person name="Yabe S."/>
            <person name="Oetari A."/>
            <person name="Sjamsuridzal W."/>
        </authorList>
    </citation>
    <scope>NUCLEOTIDE SEQUENCE [LARGE SCALE GENOMIC DNA]</scope>
    <source>
        <strain evidence="11">SL3-2-4</strain>
    </source>
</reference>
<feature type="transmembrane region" description="Helical" evidence="8">
    <location>
        <begin position="500"/>
        <end position="523"/>
    </location>
</feature>
<dbReference type="Proteomes" id="UP000298860">
    <property type="component" value="Unassembled WGS sequence"/>
</dbReference>
<feature type="transmembrane region" description="Helical" evidence="8">
    <location>
        <begin position="310"/>
        <end position="330"/>
    </location>
</feature>
<dbReference type="Pfam" id="PF19053">
    <property type="entry name" value="EccD"/>
    <property type="match status" value="1"/>
</dbReference>
<evidence type="ECO:0000313" key="10">
    <source>
        <dbReference type="EMBL" id="GDY29315.1"/>
    </source>
</evidence>
<feature type="transmembrane region" description="Helical" evidence="8">
    <location>
        <begin position="337"/>
        <end position="356"/>
    </location>
</feature>
<keyword evidence="4 8" id="KW-0812">Transmembrane</keyword>
<keyword evidence="11" id="KW-1185">Reference proteome</keyword>
<keyword evidence="5 8" id="KW-1133">Transmembrane helix</keyword>
<dbReference type="InterPro" id="IPR024962">
    <property type="entry name" value="YukD-like"/>
</dbReference>
<protein>
    <submittedName>
        <fullName evidence="10">Type VII secretion integral membrane protein EccD</fullName>
    </submittedName>
</protein>
<comment type="subcellular location">
    <subcellularLocation>
        <location evidence="1">Cell membrane</location>
        <topology evidence="1">Multi-pass membrane protein</topology>
    </subcellularLocation>
</comment>
<evidence type="ECO:0000256" key="5">
    <source>
        <dbReference type="ARBA" id="ARBA00022989"/>
    </source>
</evidence>
<feature type="transmembrane region" description="Helical" evidence="8">
    <location>
        <begin position="285"/>
        <end position="304"/>
    </location>
</feature>
<evidence type="ECO:0000256" key="8">
    <source>
        <dbReference type="SAM" id="Phobius"/>
    </source>
</evidence>
<comment type="similarity">
    <text evidence="2">Belongs to the EccD/Snm4 family.</text>
</comment>
<name>A0A4D4IY54_9PSEU</name>
<dbReference type="InterPro" id="IPR006707">
    <property type="entry name" value="T7SS_EccD"/>
</dbReference>
<dbReference type="Pfam" id="PF08817">
    <property type="entry name" value="YukD"/>
    <property type="match status" value="1"/>
</dbReference>
<dbReference type="NCBIfam" id="TIGR03920">
    <property type="entry name" value="T7SS_EccD"/>
    <property type="match status" value="1"/>
</dbReference>
<proteinExistence type="inferred from homology"/>
<gene>
    <name evidence="10" type="ORF">GTS_09480</name>
</gene>
<feature type="compositionally biased region" description="Basic and acidic residues" evidence="7">
    <location>
        <begin position="78"/>
        <end position="95"/>
    </location>
</feature>
<evidence type="ECO:0000256" key="3">
    <source>
        <dbReference type="ARBA" id="ARBA00022475"/>
    </source>
</evidence>
<sequence>MNCSVLTERQPFDSSRLPLPARAGTTPEDAATRPVRHRAPGGRADPAKKPRNHFTGTGRPAVPGAAILGAPADAVVPFRDDGPGGTADRTEKTETDKGFEGALVATGTTVFSRVTVVAPNTRIDVALPADVAVADLLPMLLEMARESAPDGGVRHGGWCLAKLGEGPLDPSRTLASLGVVDGELLQLRRRSDNPPPPLYDDVVDAIAEAHPDSYRPWTAETASAIGHIAAGMALLAAAVAVLLGGPLMGGNPLIAAVAGGVGAVLAVTVGAVLTRVYAIPTTGVLVAAAGGLPMAFVCGLYVVPGSPGRANLLLASTLVLIVAAASIMVIGAGVVTFVAAATAAVFGALAFLVATLVDTPPAAVAAGAAAAALAGLSVLPRITIQLAGLPLPNVPSNAEDLKEDAGFPDFEEIEQRSGLAHQYMTGLVVGCGAVAAIGSVVAATSPSIFGPILAVVVTLVMLLRSRTYANGSQAVALLASGMVSGAGVLVGWMIEANALTRVLLVFGALVLAAAASLVLGVVVPHQRFSPVLRRSVDIAEAVLIAAVLPLALAVMDLYTAVRHLNLGS</sequence>
<organism evidence="10 11">
    <name type="scientific">Gandjariella thermophila</name>
    <dbReference type="NCBI Taxonomy" id="1931992"/>
    <lineage>
        <taxon>Bacteria</taxon>
        <taxon>Bacillati</taxon>
        <taxon>Actinomycetota</taxon>
        <taxon>Actinomycetes</taxon>
        <taxon>Pseudonocardiales</taxon>
        <taxon>Pseudonocardiaceae</taxon>
        <taxon>Gandjariella</taxon>
    </lineage>
</organism>
<feature type="transmembrane region" description="Helical" evidence="8">
    <location>
        <begin position="423"/>
        <end position="442"/>
    </location>
</feature>
<comment type="caution">
    <text evidence="10">The sequence shown here is derived from an EMBL/GenBank/DDBJ whole genome shotgun (WGS) entry which is preliminary data.</text>
</comment>
<dbReference type="InterPro" id="IPR044049">
    <property type="entry name" value="EccD_transm"/>
</dbReference>
<dbReference type="GO" id="GO:0005886">
    <property type="term" value="C:plasma membrane"/>
    <property type="evidence" value="ECO:0007669"/>
    <property type="project" value="UniProtKB-SubCell"/>
</dbReference>
<evidence type="ECO:0000256" key="1">
    <source>
        <dbReference type="ARBA" id="ARBA00004651"/>
    </source>
</evidence>
<feature type="transmembrane region" description="Helical" evidence="8">
    <location>
        <begin position="224"/>
        <end position="247"/>
    </location>
</feature>
<feature type="transmembrane region" description="Helical" evidence="8">
    <location>
        <begin position="475"/>
        <end position="494"/>
    </location>
</feature>
<evidence type="ECO:0000313" key="11">
    <source>
        <dbReference type="Proteomes" id="UP000298860"/>
    </source>
</evidence>
<feature type="domain" description="EccD-like transmembrane" evidence="9">
    <location>
        <begin position="224"/>
        <end position="564"/>
    </location>
</feature>
<evidence type="ECO:0000256" key="2">
    <source>
        <dbReference type="ARBA" id="ARBA00006162"/>
    </source>
</evidence>
<keyword evidence="6 8" id="KW-0472">Membrane</keyword>
<evidence type="ECO:0000256" key="4">
    <source>
        <dbReference type="ARBA" id="ARBA00022692"/>
    </source>
</evidence>
<dbReference type="Gene3D" id="3.10.20.90">
    <property type="entry name" value="Phosphatidylinositol 3-kinase Catalytic Subunit, Chain A, domain 1"/>
    <property type="match status" value="1"/>
</dbReference>